<evidence type="ECO:0000313" key="10">
    <source>
        <dbReference type="Proteomes" id="UP001140091"/>
    </source>
</evidence>
<feature type="region of interest" description="Disordered" evidence="7">
    <location>
        <begin position="347"/>
        <end position="449"/>
    </location>
</feature>
<dbReference type="AlphaFoldDB" id="A0A9W8JAP3"/>
<feature type="compositionally biased region" description="Low complexity" evidence="7">
    <location>
        <begin position="207"/>
        <end position="245"/>
    </location>
</feature>
<feature type="compositionally biased region" description="Polar residues" evidence="7">
    <location>
        <begin position="347"/>
        <end position="357"/>
    </location>
</feature>
<sequence>MGLSGRKQKQRIPNDPRNLAWADDAARFGSSYLSKFGWDSSKGLGVSGEGRTTHIKVAQKLDMMGIGAAHMKDPNGIAWKQNRDFENLLKRLNESSEVEVKGESEVTTVEVEVRAESVVEVESEEGKKEKKEKKEKREKREKKKDKESKKEKKRKLEEEEDGKEKKKRRKTSEEPQEEDVQMKESSPPATAPAPKPVHRFRSHRARAIAAKSISSKSSVHISEILGIAPTPSTSSQSASGSATPAEGKLTQISDIPELEKITTSTKSVADYFKEKLSLKSSSKTSPAATPTNDSDASQGRDYDDERPMGGLGFSRLRFEVREESQVEEETMRMGLSKFSSLMSSTFLSATATTPSSFEETPEIEQAPAPEEEASPEVEEEEESREERKRRKKERKERKKAEAEAKEEKKKKKKKSAENSEVPHDGADLDGDQKSTKKKRKSKHRGEDST</sequence>
<keyword evidence="3" id="KW-0698">rRNA processing</keyword>
<keyword evidence="2" id="KW-0690">Ribosome biogenesis</keyword>
<feature type="compositionally biased region" description="Basic and acidic residues" evidence="7">
    <location>
        <begin position="92"/>
        <end position="104"/>
    </location>
</feature>
<dbReference type="InterPro" id="IPR050656">
    <property type="entry name" value="PINX1"/>
</dbReference>
<dbReference type="InterPro" id="IPR000467">
    <property type="entry name" value="G_patch_dom"/>
</dbReference>
<dbReference type="Pfam" id="PF01585">
    <property type="entry name" value="G-patch"/>
    <property type="match status" value="1"/>
</dbReference>
<feature type="compositionally biased region" description="Low complexity" evidence="7">
    <location>
        <begin position="278"/>
        <end position="291"/>
    </location>
</feature>
<evidence type="ECO:0000256" key="2">
    <source>
        <dbReference type="ARBA" id="ARBA00022517"/>
    </source>
</evidence>
<gene>
    <name evidence="9" type="ORF">H1R20_g5813</name>
</gene>
<keyword evidence="10" id="KW-1185">Reference proteome</keyword>
<dbReference type="EMBL" id="JANBPK010000809">
    <property type="protein sequence ID" value="KAJ2931230.1"/>
    <property type="molecule type" value="Genomic_DNA"/>
</dbReference>
<comment type="similarity">
    <text evidence="5">Belongs to the PINX1 family.</text>
</comment>
<dbReference type="GO" id="GO:0005730">
    <property type="term" value="C:nucleolus"/>
    <property type="evidence" value="ECO:0007669"/>
    <property type="project" value="UniProtKB-SubCell"/>
</dbReference>
<feature type="domain" description="G-patch" evidence="8">
    <location>
        <begin position="25"/>
        <end position="71"/>
    </location>
</feature>
<feature type="compositionally biased region" description="Basic and acidic residues" evidence="7">
    <location>
        <begin position="398"/>
        <end position="407"/>
    </location>
</feature>
<feature type="compositionally biased region" description="Basic residues" evidence="7">
    <location>
        <begin position="130"/>
        <end position="143"/>
    </location>
</feature>
<protein>
    <recommendedName>
        <fullName evidence="6">PinX1-related protein 1</fullName>
    </recommendedName>
</protein>
<feature type="region of interest" description="Disordered" evidence="7">
    <location>
        <begin position="92"/>
        <end position="264"/>
    </location>
</feature>
<name>A0A9W8JAP3_9AGAR</name>
<dbReference type="GO" id="GO:0003676">
    <property type="term" value="F:nucleic acid binding"/>
    <property type="evidence" value="ECO:0007669"/>
    <property type="project" value="InterPro"/>
</dbReference>
<evidence type="ECO:0000256" key="5">
    <source>
        <dbReference type="ARBA" id="ARBA00038007"/>
    </source>
</evidence>
<feature type="compositionally biased region" description="Basic and acidic residues" evidence="7">
    <location>
        <begin position="415"/>
        <end position="434"/>
    </location>
</feature>
<feature type="compositionally biased region" description="Basic residues" evidence="7">
    <location>
        <begin position="196"/>
        <end position="206"/>
    </location>
</feature>
<organism evidence="9 10">
    <name type="scientific">Candolleomyces eurysporus</name>
    <dbReference type="NCBI Taxonomy" id="2828524"/>
    <lineage>
        <taxon>Eukaryota</taxon>
        <taxon>Fungi</taxon>
        <taxon>Dikarya</taxon>
        <taxon>Basidiomycota</taxon>
        <taxon>Agaricomycotina</taxon>
        <taxon>Agaricomycetes</taxon>
        <taxon>Agaricomycetidae</taxon>
        <taxon>Agaricales</taxon>
        <taxon>Agaricineae</taxon>
        <taxon>Psathyrellaceae</taxon>
        <taxon>Candolleomyces</taxon>
    </lineage>
</organism>
<evidence type="ECO:0000259" key="8">
    <source>
        <dbReference type="PROSITE" id="PS50174"/>
    </source>
</evidence>
<feature type="compositionally biased region" description="Basic and acidic residues" evidence="7">
    <location>
        <begin position="298"/>
        <end position="307"/>
    </location>
</feature>
<dbReference type="OrthoDB" id="29523at2759"/>
<comment type="caution">
    <text evidence="9">The sequence shown here is derived from an EMBL/GenBank/DDBJ whole genome shotgun (WGS) entry which is preliminary data.</text>
</comment>
<feature type="compositionally biased region" description="Acidic residues" evidence="7">
    <location>
        <begin position="369"/>
        <end position="383"/>
    </location>
</feature>
<comment type="subcellular location">
    <subcellularLocation>
        <location evidence="1">Nucleus</location>
        <location evidence="1">Nucleolus</location>
    </subcellularLocation>
</comment>
<proteinExistence type="inferred from homology"/>
<dbReference type="Proteomes" id="UP001140091">
    <property type="component" value="Unassembled WGS sequence"/>
</dbReference>
<keyword evidence="4" id="KW-0539">Nucleus</keyword>
<feature type="compositionally biased region" description="Basic residues" evidence="7">
    <location>
        <begin position="387"/>
        <end position="397"/>
    </location>
</feature>
<evidence type="ECO:0000256" key="3">
    <source>
        <dbReference type="ARBA" id="ARBA00022552"/>
    </source>
</evidence>
<dbReference type="PANTHER" id="PTHR23149">
    <property type="entry name" value="G PATCH DOMAIN CONTAINING PROTEIN"/>
    <property type="match status" value="1"/>
</dbReference>
<dbReference type="GO" id="GO:0006364">
    <property type="term" value="P:rRNA processing"/>
    <property type="evidence" value="ECO:0007669"/>
    <property type="project" value="UniProtKB-KW"/>
</dbReference>
<feature type="region of interest" description="Disordered" evidence="7">
    <location>
        <begin position="278"/>
        <end position="331"/>
    </location>
</feature>
<evidence type="ECO:0000256" key="7">
    <source>
        <dbReference type="SAM" id="MobiDB-lite"/>
    </source>
</evidence>
<evidence type="ECO:0000256" key="1">
    <source>
        <dbReference type="ARBA" id="ARBA00004604"/>
    </source>
</evidence>
<evidence type="ECO:0000256" key="6">
    <source>
        <dbReference type="ARBA" id="ARBA00041961"/>
    </source>
</evidence>
<evidence type="ECO:0000313" key="9">
    <source>
        <dbReference type="EMBL" id="KAJ2931230.1"/>
    </source>
</evidence>
<dbReference type="PANTHER" id="PTHR23149:SF31">
    <property type="entry name" value="PROTEIN PXR1"/>
    <property type="match status" value="1"/>
</dbReference>
<accession>A0A9W8JAP3</accession>
<reference evidence="9" key="1">
    <citation type="submission" date="2022-06" db="EMBL/GenBank/DDBJ databases">
        <title>Genome Sequence of Candolleomyces eurysporus.</title>
        <authorList>
            <person name="Buettner E."/>
        </authorList>
    </citation>
    <scope>NUCLEOTIDE SEQUENCE</scope>
    <source>
        <strain evidence="9">VTCC 930004</strain>
    </source>
</reference>
<evidence type="ECO:0000256" key="4">
    <source>
        <dbReference type="ARBA" id="ARBA00023242"/>
    </source>
</evidence>
<feature type="non-terminal residue" evidence="9">
    <location>
        <position position="449"/>
    </location>
</feature>
<feature type="compositionally biased region" description="Basic and acidic residues" evidence="7">
    <location>
        <begin position="144"/>
        <end position="157"/>
    </location>
</feature>
<dbReference type="PROSITE" id="PS50174">
    <property type="entry name" value="G_PATCH"/>
    <property type="match status" value="1"/>
</dbReference>